<dbReference type="STRING" id="436010.A0A166EE57"/>
<keyword evidence="3 4" id="KW-0687">Ribonucleoprotein</keyword>
<dbReference type="Gene3D" id="1.10.287.10">
    <property type="entry name" value="S15/NS1, RNA-binding"/>
    <property type="match status" value="1"/>
</dbReference>
<protein>
    <submittedName>
        <fullName evidence="7">S15/NS1 RNA-binding domain-containing protein</fullName>
    </submittedName>
</protein>
<evidence type="ECO:0000256" key="5">
    <source>
        <dbReference type="SAM" id="MobiDB-lite"/>
    </source>
</evidence>
<dbReference type="PROSITE" id="PS00362">
    <property type="entry name" value="RIBOSOMAL_S15"/>
    <property type="match status" value="1"/>
</dbReference>
<dbReference type="SUPFAM" id="SSF47060">
    <property type="entry name" value="S15/NS1 RNA-binding domain"/>
    <property type="match status" value="1"/>
</dbReference>
<dbReference type="GO" id="GO:1990904">
    <property type="term" value="C:ribonucleoprotein complex"/>
    <property type="evidence" value="ECO:0007669"/>
    <property type="project" value="UniProtKB-KW"/>
</dbReference>
<dbReference type="SMART" id="SM01387">
    <property type="entry name" value="Ribosomal_S15"/>
    <property type="match status" value="1"/>
</dbReference>
<organism evidence="7 8">
    <name type="scientific">Athelia psychrophila</name>
    <dbReference type="NCBI Taxonomy" id="1759441"/>
    <lineage>
        <taxon>Eukaryota</taxon>
        <taxon>Fungi</taxon>
        <taxon>Dikarya</taxon>
        <taxon>Basidiomycota</taxon>
        <taxon>Agaricomycotina</taxon>
        <taxon>Agaricomycetes</taxon>
        <taxon>Agaricomycetidae</taxon>
        <taxon>Atheliales</taxon>
        <taxon>Atheliaceae</taxon>
        <taxon>Athelia</taxon>
    </lineage>
</organism>
<dbReference type="Pfam" id="PF00312">
    <property type="entry name" value="Ribosomal_S15"/>
    <property type="match status" value="1"/>
</dbReference>
<dbReference type="InterPro" id="IPR005290">
    <property type="entry name" value="Ribosomal_uS15_bac-type"/>
</dbReference>
<dbReference type="InterPro" id="IPR009068">
    <property type="entry name" value="uS15_NS1_RNA-bd_sf"/>
</dbReference>
<dbReference type="CDD" id="cd00353">
    <property type="entry name" value="Ribosomal_S15p_S13e"/>
    <property type="match status" value="1"/>
</dbReference>
<name>A0A166EE57_9AGAM</name>
<evidence type="ECO:0000256" key="3">
    <source>
        <dbReference type="ARBA" id="ARBA00023274"/>
    </source>
</evidence>
<comment type="similarity">
    <text evidence="1 4">Belongs to the universal ribosomal protein uS15 family.</text>
</comment>
<dbReference type="GO" id="GO:0005737">
    <property type="term" value="C:cytoplasm"/>
    <property type="evidence" value="ECO:0007669"/>
    <property type="project" value="UniProtKB-ARBA"/>
</dbReference>
<dbReference type="Proteomes" id="UP000076532">
    <property type="component" value="Unassembled WGS sequence"/>
</dbReference>
<accession>A0A166EE57</accession>
<dbReference type="InterPro" id="IPR000589">
    <property type="entry name" value="Ribosomal_uS15"/>
</dbReference>
<evidence type="ECO:0000256" key="4">
    <source>
        <dbReference type="RuleBase" id="RU003919"/>
    </source>
</evidence>
<evidence type="ECO:0000256" key="1">
    <source>
        <dbReference type="ARBA" id="ARBA00008434"/>
    </source>
</evidence>
<dbReference type="OrthoDB" id="441444at2759"/>
<dbReference type="GO" id="GO:0006412">
    <property type="term" value="P:translation"/>
    <property type="evidence" value="ECO:0007669"/>
    <property type="project" value="InterPro"/>
</dbReference>
<evidence type="ECO:0000313" key="7">
    <source>
        <dbReference type="EMBL" id="KZP15669.1"/>
    </source>
</evidence>
<evidence type="ECO:0000256" key="2">
    <source>
        <dbReference type="ARBA" id="ARBA00022980"/>
    </source>
</evidence>
<feature type="region of interest" description="Disordered" evidence="5">
    <location>
        <begin position="46"/>
        <end position="68"/>
    </location>
</feature>
<proteinExistence type="inferred from homology"/>
<dbReference type="EMBL" id="KV417686">
    <property type="protein sequence ID" value="KZP10075.1"/>
    <property type="molecule type" value="Genomic_DNA"/>
</dbReference>
<evidence type="ECO:0000313" key="8">
    <source>
        <dbReference type="Proteomes" id="UP000076532"/>
    </source>
</evidence>
<dbReference type="NCBIfam" id="TIGR00952">
    <property type="entry name" value="S15_bact"/>
    <property type="match status" value="1"/>
</dbReference>
<reference evidence="7 8" key="1">
    <citation type="journal article" date="2016" name="Mol. Biol. Evol.">
        <title>Comparative Genomics of Early-Diverging Mushroom-Forming Fungi Provides Insights into the Origins of Lignocellulose Decay Capabilities.</title>
        <authorList>
            <person name="Nagy L.G."/>
            <person name="Riley R."/>
            <person name="Tritt A."/>
            <person name="Adam C."/>
            <person name="Daum C."/>
            <person name="Floudas D."/>
            <person name="Sun H."/>
            <person name="Yadav J.S."/>
            <person name="Pangilinan J."/>
            <person name="Larsson K.H."/>
            <person name="Matsuura K."/>
            <person name="Barry K."/>
            <person name="Labutti K."/>
            <person name="Kuo R."/>
            <person name="Ohm R.A."/>
            <person name="Bhattacharya S.S."/>
            <person name="Shirouzu T."/>
            <person name="Yoshinaga Y."/>
            <person name="Martin F.M."/>
            <person name="Grigoriev I.V."/>
            <person name="Hibbett D.S."/>
        </authorList>
    </citation>
    <scope>NUCLEOTIDE SEQUENCE [LARGE SCALE GENOMIC DNA]</scope>
    <source>
        <strain evidence="7 8">CBS 109695</strain>
    </source>
</reference>
<dbReference type="EMBL" id="KV417602">
    <property type="protein sequence ID" value="KZP15669.1"/>
    <property type="molecule type" value="Genomic_DNA"/>
</dbReference>
<dbReference type="PANTHER" id="PTHR23321">
    <property type="entry name" value="RIBOSOMAL PROTEIN S15, BACTERIAL AND ORGANELLAR"/>
    <property type="match status" value="1"/>
</dbReference>
<gene>
    <name evidence="6" type="ORF">FIBSPDRAFT_1051477</name>
    <name evidence="7" type="ORF">FIBSPDRAFT_832641</name>
</gene>
<keyword evidence="2 4" id="KW-0689">Ribosomal protein</keyword>
<dbReference type="GO" id="GO:0003735">
    <property type="term" value="F:structural constituent of ribosome"/>
    <property type="evidence" value="ECO:0007669"/>
    <property type="project" value="InterPro"/>
</dbReference>
<sequence>MLRNCLAQGSSAVASSSPRCLASLHTSAVVGAAHHPLNMSTKRKIRADRLRREEENRPHPVLGNRRGDDAKWPACDLAKILVTEQELSGLEPEQKELSYGVLTMPKLLNYGVGPAEKQLLFEQLPPLTAQRDGLRQPEKWTATSHADAERVELMKVNMLARVIDLRNANAGGIAYENRRRIIAAFSEPGKPEDTGSPEVQVALVTFKIRNLWDHLQRQRSDRGNRPRLTKLVHGRAKMLKYLKSVSRQRYDDLLPRLGLEPGSVEGELII</sequence>
<dbReference type="GO" id="GO:0005840">
    <property type="term" value="C:ribosome"/>
    <property type="evidence" value="ECO:0007669"/>
    <property type="project" value="UniProtKB-KW"/>
</dbReference>
<keyword evidence="8" id="KW-1185">Reference proteome</keyword>
<evidence type="ECO:0000313" key="6">
    <source>
        <dbReference type="EMBL" id="KZP10075.1"/>
    </source>
</evidence>
<feature type="compositionally biased region" description="Basic and acidic residues" evidence="5">
    <location>
        <begin position="47"/>
        <end position="58"/>
    </location>
</feature>
<dbReference type="AlphaFoldDB" id="A0A166EE57"/>
<dbReference type="PANTHER" id="PTHR23321:SF26">
    <property type="entry name" value="SMALL RIBOSOMAL SUBUNIT PROTEIN US15M"/>
    <property type="match status" value="1"/>
</dbReference>
<dbReference type="HAMAP" id="MF_01343_B">
    <property type="entry name" value="Ribosomal_uS15_B"/>
    <property type="match status" value="1"/>
</dbReference>